<dbReference type="Pfam" id="PF00125">
    <property type="entry name" value="Histone"/>
    <property type="match status" value="1"/>
</dbReference>
<evidence type="ECO:0000313" key="3">
    <source>
        <dbReference type="EMBL" id="CAI5454426.1"/>
    </source>
</evidence>
<dbReference type="EMBL" id="CANHGI010000006">
    <property type="protein sequence ID" value="CAI5454426.1"/>
    <property type="molecule type" value="Genomic_DNA"/>
</dbReference>
<proteinExistence type="predicted"/>
<evidence type="ECO:0000259" key="2">
    <source>
        <dbReference type="Pfam" id="PF00125"/>
    </source>
</evidence>
<organism evidence="3 4">
    <name type="scientific">Caenorhabditis angaria</name>
    <dbReference type="NCBI Taxonomy" id="860376"/>
    <lineage>
        <taxon>Eukaryota</taxon>
        <taxon>Metazoa</taxon>
        <taxon>Ecdysozoa</taxon>
        <taxon>Nematoda</taxon>
        <taxon>Chromadorea</taxon>
        <taxon>Rhabditida</taxon>
        <taxon>Rhabditina</taxon>
        <taxon>Rhabditomorpha</taxon>
        <taxon>Rhabditoidea</taxon>
        <taxon>Rhabditidae</taxon>
        <taxon>Peloderinae</taxon>
        <taxon>Caenorhabditis</taxon>
    </lineage>
</organism>
<evidence type="ECO:0000313" key="4">
    <source>
        <dbReference type="Proteomes" id="UP001152747"/>
    </source>
</evidence>
<accession>A0A9P1J0N1</accession>
<dbReference type="Gene3D" id="1.10.20.10">
    <property type="entry name" value="Histone, subunit A"/>
    <property type="match status" value="1"/>
</dbReference>
<protein>
    <recommendedName>
        <fullName evidence="2">Core Histone H2A/H2B/H3 domain-containing protein</fullName>
    </recommendedName>
</protein>
<gene>
    <name evidence="3" type="ORF">CAMP_LOCUS17063</name>
</gene>
<feature type="domain" description="Core Histone H2A/H2B/H3" evidence="2">
    <location>
        <begin position="35"/>
        <end position="98"/>
    </location>
</feature>
<dbReference type="Proteomes" id="UP001152747">
    <property type="component" value="Unassembled WGS sequence"/>
</dbReference>
<dbReference type="GO" id="GO:0046982">
    <property type="term" value="F:protein heterodimerization activity"/>
    <property type="evidence" value="ECO:0007669"/>
    <property type="project" value="InterPro"/>
</dbReference>
<keyword evidence="4" id="KW-1185">Reference proteome</keyword>
<name>A0A9P1J0N1_9PELO</name>
<feature type="region of interest" description="Disordered" evidence="1">
    <location>
        <begin position="1"/>
        <end position="32"/>
    </location>
</feature>
<dbReference type="AlphaFoldDB" id="A0A9P1J0N1"/>
<feature type="compositionally biased region" description="Low complexity" evidence="1">
    <location>
        <begin position="16"/>
        <end position="29"/>
    </location>
</feature>
<dbReference type="InterPro" id="IPR007125">
    <property type="entry name" value="H2A/H2B/H3"/>
</dbReference>
<comment type="caution">
    <text evidence="3">The sequence shown here is derived from an EMBL/GenBank/DDBJ whole genome shotgun (WGS) entry which is preliminary data.</text>
</comment>
<sequence>MSKNHVQQESADSESGESPSSQSNSNESRNVIDRNSLVDHIRKSLMQRFNDFSITEEAIVLMNTILEHVLEKILTEAESLTQNMRSKTIELSSIDAAIEEVFGGKQLMFLNQIREKTVEKPNEGEK</sequence>
<dbReference type="SUPFAM" id="SSF47113">
    <property type="entry name" value="Histone-fold"/>
    <property type="match status" value="1"/>
</dbReference>
<dbReference type="InterPro" id="IPR009072">
    <property type="entry name" value="Histone-fold"/>
</dbReference>
<evidence type="ECO:0000256" key="1">
    <source>
        <dbReference type="SAM" id="MobiDB-lite"/>
    </source>
</evidence>
<reference evidence="3" key="1">
    <citation type="submission" date="2022-11" db="EMBL/GenBank/DDBJ databases">
        <authorList>
            <person name="Kikuchi T."/>
        </authorList>
    </citation>
    <scope>NUCLEOTIDE SEQUENCE</scope>
    <source>
        <strain evidence="3">PS1010</strain>
    </source>
</reference>